<evidence type="ECO:0000313" key="2">
    <source>
        <dbReference type="Proteomes" id="UP001652445"/>
    </source>
</evidence>
<evidence type="ECO:0008006" key="3">
    <source>
        <dbReference type="Google" id="ProtNLM"/>
    </source>
</evidence>
<gene>
    <name evidence="1" type="ORF">OB236_30785</name>
</gene>
<reference evidence="1 2" key="1">
    <citation type="submission" date="2022-09" db="EMBL/GenBank/DDBJ databases">
        <authorList>
            <person name="Han X.L."/>
            <person name="Wang Q."/>
            <person name="Lu T."/>
        </authorList>
    </citation>
    <scope>NUCLEOTIDE SEQUENCE [LARGE SCALE GENOMIC DNA]</scope>
    <source>
        <strain evidence="1 2">WQ 127069</strain>
    </source>
</reference>
<sequence>MPPGHGEHLRHFIEVVQQRAEPINLPVDMIKILSAIYTSAETGREVVQ</sequence>
<dbReference type="Gene3D" id="3.30.360.10">
    <property type="entry name" value="Dihydrodipicolinate Reductase, domain 2"/>
    <property type="match status" value="1"/>
</dbReference>
<keyword evidence="2" id="KW-1185">Reference proteome</keyword>
<dbReference type="Proteomes" id="UP001652445">
    <property type="component" value="Unassembled WGS sequence"/>
</dbReference>
<evidence type="ECO:0000313" key="1">
    <source>
        <dbReference type="EMBL" id="MCU6796520.1"/>
    </source>
</evidence>
<proteinExistence type="predicted"/>
<comment type="caution">
    <text evidence="1">The sequence shown here is derived from an EMBL/GenBank/DDBJ whole genome shotgun (WGS) entry which is preliminary data.</text>
</comment>
<protein>
    <recommendedName>
        <fullName evidence="3">Gfo/Idh/MocA-like oxidoreductase C-terminal domain-containing protein</fullName>
    </recommendedName>
</protein>
<name>A0ABT2UPE5_9BACL</name>
<organism evidence="1 2">
    <name type="scientific">Paenibacillus baimaensis</name>
    <dbReference type="NCBI Taxonomy" id="2982185"/>
    <lineage>
        <taxon>Bacteria</taxon>
        <taxon>Bacillati</taxon>
        <taxon>Bacillota</taxon>
        <taxon>Bacilli</taxon>
        <taxon>Bacillales</taxon>
        <taxon>Paenibacillaceae</taxon>
        <taxon>Paenibacillus</taxon>
    </lineage>
</organism>
<accession>A0ABT2UPE5</accession>
<dbReference type="EMBL" id="JAOQIO010000106">
    <property type="protein sequence ID" value="MCU6796520.1"/>
    <property type="molecule type" value="Genomic_DNA"/>
</dbReference>